<comment type="caution">
    <text evidence="1">The sequence shown here is derived from an EMBL/GenBank/DDBJ whole genome shotgun (WGS) entry which is preliminary data.</text>
</comment>
<accession>A0A9W6SRV8</accession>
<dbReference type="RefSeq" id="WP_285666634.1">
    <property type="nucleotide sequence ID" value="NZ_BSTX01000005.1"/>
</dbReference>
<dbReference type="Pfam" id="PF08843">
    <property type="entry name" value="AbiEii"/>
    <property type="match status" value="1"/>
</dbReference>
<keyword evidence="2" id="KW-1185">Reference proteome</keyword>
<dbReference type="Proteomes" id="UP001165079">
    <property type="component" value="Unassembled WGS sequence"/>
</dbReference>
<dbReference type="EMBL" id="BSTX01000005">
    <property type="protein sequence ID" value="GLZ81213.1"/>
    <property type="molecule type" value="Genomic_DNA"/>
</dbReference>
<reference evidence="1" key="1">
    <citation type="submission" date="2023-03" db="EMBL/GenBank/DDBJ databases">
        <title>Actinorhabdospora filicis NBRC 111898.</title>
        <authorList>
            <person name="Ichikawa N."/>
            <person name="Sato H."/>
            <person name="Tonouchi N."/>
        </authorList>
    </citation>
    <scope>NUCLEOTIDE SEQUENCE</scope>
    <source>
        <strain evidence="1">NBRC 111898</strain>
    </source>
</reference>
<dbReference type="AlphaFoldDB" id="A0A9W6SRV8"/>
<name>A0A9W6SRV8_9ACTN</name>
<dbReference type="InterPro" id="IPR014942">
    <property type="entry name" value="AbiEii"/>
</dbReference>
<evidence type="ECO:0000313" key="2">
    <source>
        <dbReference type="Proteomes" id="UP001165079"/>
    </source>
</evidence>
<sequence>MNWASLFEMAARVARSPLAGELVLRGSVPMRLWFGDRARRPGDVDYVVADAYIEAHSPDGDAIMDGLTRVLGPPESESDLWADGEAIGRRLGYPGGRIDVVFGEILWAEPEILPVNGVPVPAASPTLELAWKLRWLEGGHPEPKDLYDAVLLAESPRVDLELSRGVFEAVWRDDFVELPPRWSEHAPADDRWRAAGLPGRPGEWIDRLNAACGLE</sequence>
<gene>
    <name evidence="1" type="ORF">Afil01_60200</name>
</gene>
<proteinExistence type="predicted"/>
<protein>
    <recommendedName>
        <fullName evidence="3">Nucleotidyl transferase AbiEii toxin, Type IV TA system</fullName>
    </recommendedName>
</protein>
<evidence type="ECO:0000313" key="1">
    <source>
        <dbReference type="EMBL" id="GLZ81213.1"/>
    </source>
</evidence>
<organism evidence="1 2">
    <name type="scientific">Actinorhabdospora filicis</name>
    <dbReference type="NCBI Taxonomy" id="1785913"/>
    <lineage>
        <taxon>Bacteria</taxon>
        <taxon>Bacillati</taxon>
        <taxon>Actinomycetota</taxon>
        <taxon>Actinomycetes</taxon>
        <taxon>Micromonosporales</taxon>
        <taxon>Micromonosporaceae</taxon>
        <taxon>Actinorhabdospora</taxon>
    </lineage>
</organism>
<evidence type="ECO:0008006" key="3">
    <source>
        <dbReference type="Google" id="ProtNLM"/>
    </source>
</evidence>